<dbReference type="GO" id="GO:0046872">
    <property type="term" value="F:metal ion binding"/>
    <property type="evidence" value="ECO:0007669"/>
    <property type="project" value="UniProtKB-KW"/>
</dbReference>
<keyword evidence="2" id="KW-0645">Protease</keyword>
<gene>
    <name evidence="9" type="ORF">FKG95_12575</name>
</gene>
<comment type="cofactor">
    <cofactor evidence="1">
        <name>Zn(2+)</name>
        <dbReference type="ChEBI" id="CHEBI:29105"/>
    </cofactor>
</comment>
<evidence type="ECO:0000256" key="7">
    <source>
        <dbReference type="SAM" id="MobiDB-lite"/>
    </source>
</evidence>
<evidence type="ECO:0000256" key="2">
    <source>
        <dbReference type="ARBA" id="ARBA00022670"/>
    </source>
</evidence>
<dbReference type="PANTHER" id="PTHR21666:SF288">
    <property type="entry name" value="CELL DIVISION PROTEIN YTFB"/>
    <property type="match status" value="1"/>
</dbReference>
<dbReference type="InterPro" id="IPR050570">
    <property type="entry name" value="Cell_wall_metabolism_enzyme"/>
</dbReference>
<sequence length="489" mass="54187">MMAVSFALGRTKTISMIVATTAAILISDHPAAAQSADQTKPNLNEIQRDLERSKADTEDLARKSEEVRIELRLLKGRMINVARKTLDLESELSAIEETLVSLVEEESAKSAALQRQRQKLGRTLGALQRIALLPPEALVAAPGSPVDAVRSATLLRVAVPALEQEADRLKQDLDELEHLRVRIERERVDVSAASDLLSNERKTLTALIDQKRRLQSQTTEQQAASERKMARLAREAGNLRDLLRKIEREAAEQERLAREAEQRDKERRLALQREQKRQLELEQAKREAEAREQQRLAETAQRQGELESRLLTKPPVTAQAPEPPPADQRQVASAGTRPAINGSLSKPANIRAFPSVARNELLMPAHGRLLRRYGQQGKNGSPASKGITIATREGAQVIAPFDGKVVYAGEFRGYGLILIIEHGKRYHTLLAGVERVDAVVGQWILAGEPIGVMTDDGVRKPELYLELRRNGQAINPLPWLAATGDKVRG</sequence>
<feature type="region of interest" description="Disordered" evidence="7">
    <location>
        <begin position="282"/>
        <end position="346"/>
    </location>
</feature>
<accession>A0A545TQR5</accession>
<dbReference type="OrthoDB" id="9809144at2"/>
<dbReference type="CDD" id="cd12797">
    <property type="entry name" value="M23_peptidase"/>
    <property type="match status" value="1"/>
</dbReference>
<feature type="domain" description="M23ase beta-sheet core" evidence="8">
    <location>
        <begin position="384"/>
        <end position="476"/>
    </location>
</feature>
<dbReference type="GO" id="GO:0004222">
    <property type="term" value="F:metalloendopeptidase activity"/>
    <property type="evidence" value="ECO:0007669"/>
    <property type="project" value="TreeGrafter"/>
</dbReference>
<dbReference type="InterPro" id="IPR011055">
    <property type="entry name" value="Dup_hybrid_motif"/>
</dbReference>
<feature type="compositionally biased region" description="Basic and acidic residues" evidence="7">
    <location>
        <begin position="282"/>
        <end position="295"/>
    </location>
</feature>
<evidence type="ECO:0000313" key="9">
    <source>
        <dbReference type="EMBL" id="TQV79557.1"/>
    </source>
</evidence>
<evidence type="ECO:0000256" key="4">
    <source>
        <dbReference type="ARBA" id="ARBA00022801"/>
    </source>
</evidence>
<dbReference type="GO" id="GO:0006508">
    <property type="term" value="P:proteolysis"/>
    <property type="evidence" value="ECO:0007669"/>
    <property type="project" value="UniProtKB-KW"/>
</dbReference>
<name>A0A545TQR5_9PROT</name>
<evidence type="ECO:0000256" key="1">
    <source>
        <dbReference type="ARBA" id="ARBA00001947"/>
    </source>
</evidence>
<evidence type="ECO:0000256" key="3">
    <source>
        <dbReference type="ARBA" id="ARBA00022723"/>
    </source>
</evidence>
<dbReference type="InterPro" id="IPR016047">
    <property type="entry name" value="M23ase_b-sheet_dom"/>
</dbReference>
<keyword evidence="3" id="KW-0479">Metal-binding</keyword>
<dbReference type="PANTHER" id="PTHR21666">
    <property type="entry name" value="PEPTIDASE-RELATED"/>
    <property type="match status" value="1"/>
</dbReference>
<proteinExistence type="predicted"/>
<organism evidence="9 10">
    <name type="scientific">Denitrobaculum tricleocarpae</name>
    <dbReference type="NCBI Taxonomy" id="2591009"/>
    <lineage>
        <taxon>Bacteria</taxon>
        <taxon>Pseudomonadati</taxon>
        <taxon>Pseudomonadota</taxon>
        <taxon>Alphaproteobacteria</taxon>
        <taxon>Rhodospirillales</taxon>
        <taxon>Rhodospirillaceae</taxon>
        <taxon>Denitrobaculum</taxon>
    </lineage>
</organism>
<dbReference type="Proteomes" id="UP000315252">
    <property type="component" value="Unassembled WGS sequence"/>
</dbReference>
<dbReference type="SUPFAM" id="SSF51261">
    <property type="entry name" value="Duplicated hybrid motif"/>
    <property type="match status" value="1"/>
</dbReference>
<protein>
    <submittedName>
        <fullName evidence="9">Peptidoglycan DD-metalloendopeptidase family protein</fullName>
    </submittedName>
</protein>
<keyword evidence="10" id="KW-1185">Reference proteome</keyword>
<reference evidence="9 10" key="1">
    <citation type="submission" date="2019-06" db="EMBL/GenBank/DDBJ databases">
        <title>Whole genome sequence for Rhodospirillaceae sp. R148.</title>
        <authorList>
            <person name="Wang G."/>
        </authorList>
    </citation>
    <scope>NUCLEOTIDE SEQUENCE [LARGE SCALE GENOMIC DNA]</scope>
    <source>
        <strain evidence="9 10">R148</strain>
    </source>
</reference>
<dbReference type="EMBL" id="VHSH01000004">
    <property type="protein sequence ID" value="TQV79557.1"/>
    <property type="molecule type" value="Genomic_DNA"/>
</dbReference>
<evidence type="ECO:0000259" key="8">
    <source>
        <dbReference type="Pfam" id="PF01551"/>
    </source>
</evidence>
<evidence type="ECO:0000313" key="10">
    <source>
        <dbReference type="Proteomes" id="UP000315252"/>
    </source>
</evidence>
<keyword evidence="6" id="KW-0482">Metalloprotease</keyword>
<keyword evidence="4" id="KW-0378">Hydrolase</keyword>
<dbReference type="AlphaFoldDB" id="A0A545TQR5"/>
<dbReference type="Gene3D" id="2.70.70.10">
    <property type="entry name" value="Glucose Permease (Domain IIA)"/>
    <property type="match status" value="1"/>
</dbReference>
<evidence type="ECO:0000256" key="6">
    <source>
        <dbReference type="ARBA" id="ARBA00023049"/>
    </source>
</evidence>
<evidence type="ECO:0000256" key="5">
    <source>
        <dbReference type="ARBA" id="ARBA00022833"/>
    </source>
</evidence>
<comment type="caution">
    <text evidence="9">The sequence shown here is derived from an EMBL/GenBank/DDBJ whole genome shotgun (WGS) entry which is preliminary data.</text>
</comment>
<keyword evidence="5" id="KW-0862">Zinc</keyword>
<dbReference type="Pfam" id="PF01551">
    <property type="entry name" value="Peptidase_M23"/>
    <property type="match status" value="1"/>
</dbReference>